<dbReference type="GO" id="GO:0016020">
    <property type="term" value="C:membrane"/>
    <property type="evidence" value="ECO:0007669"/>
    <property type="project" value="UniProtKB-SubCell"/>
</dbReference>
<evidence type="ECO:0000256" key="14">
    <source>
        <dbReference type="ARBA" id="ARBA00023284"/>
    </source>
</evidence>
<keyword evidence="12 16" id="KW-0472">Membrane</keyword>
<evidence type="ECO:0000256" key="15">
    <source>
        <dbReference type="PROSITE-ProRule" id="PRU00023"/>
    </source>
</evidence>
<evidence type="ECO:0000313" key="19">
    <source>
        <dbReference type="Proteomes" id="UP000516314"/>
    </source>
</evidence>
<keyword evidence="8" id="KW-0809">Transit peptide</keyword>
<evidence type="ECO:0000256" key="3">
    <source>
        <dbReference type="ARBA" id="ARBA00022448"/>
    </source>
</evidence>
<dbReference type="InterPro" id="IPR013766">
    <property type="entry name" value="Thioredoxin_domain"/>
</dbReference>
<keyword evidence="7" id="KW-0677">Repeat</keyword>
<dbReference type="SUPFAM" id="SSF48403">
    <property type="entry name" value="Ankyrin repeat"/>
    <property type="match status" value="1"/>
</dbReference>
<keyword evidence="11 15" id="KW-0040">ANK repeat</keyword>
<organism evidence="18 19">
    <name type="scientific">Arabidopsis thaliana</name>
    <name type="common">Mouse-ear cress</name>
    <dbReference type="NCBI Taxonomy" id="3702"/>
    <lineage>
        <taxon>Eukaryota</taxon>
        <taxon>Viridiplantae</taxon>
        <taxon>Streptophyta</taxon>
        <taxon>Embryophyta</taxon>
        <taxon>Tracheophyta</taxon>
        <taxon>Spermatophyta</taxon>
        <taxon>Magnoliopsida</taxon>
        <taxon>eudicotyledons</taxon>
        <taxon>Gunneridae</taxon>
        <taxon>Pentapetalae</taxon>
        <taxon>rosids</taxon>
        <taxon>malvids</taxon>
        <taxon>Brassicales</taxon>
        <taxon>Brassicaceae</taxon>
        <taxon>Camelineae</taxon>
        <taxon>Arabidopsis</taxon>
    </lineage>
</organism>
<protein>
    <submittedName>
        <fullName evidence="18">(thale cress) hypothetical protein</fullName>
    </submittedName>
</protein>
<proteinExistence type="predicted"/>
<feature type="transmembrane region" description="Helical" evidence="16">
    <location>
        <begin position="711"/>
        <end position="735"/>
    </location>
</feature>
<dbReference type="NCBIfam" id="TIGR01068">
    <property type="entry name" value="thioredoxin"/>
    <property type="match status" value="1"/>
</dbReference>
<dbReference type="CDD" id="cd02947">
    <property type="entry name" value="TRX_family"/>
    <property type="match status" value="1"/>
</dbReference>
<dbReference type="Pfam" id="PF00023">
    <property type="entry name" value="Ank"/>
    <property type="match status" value="1"/>
</dbReference>
<dbReference type="PROSITE" id="PS00194">
    <property type="entry name" value="THIOREDOXIN_1"/>
    <property type="match status" value="1"/>
</dbReference>
<feature type="transmembrane region" description="Helical" evidence="16">
    <location>
        <begin position="666"/>
        <end position="691"/>
    </location>
</feature>
<evidence type="ECO:0000256" key="9">
    <source>
        <dbReference type="ARBA" id="ARBA00022982"/>
    </source>
</evidence>
<name>A0A7G2DQ38_ARATH</name>
<keyword evidence="5" id="KW-0934">Plastid</keyword>
<dbReference type="InterPro" id="IPR002110">
    <property type="entry name" value="Ankyrin_rpt"/>
</dbReference>
<dbReference type="Pfam" id="PF13962">
    <property type="entry name" value="PGG"/>
    <property type="match status" value="1"/>
</dbReference>
<keyword evidence="3" id="KW-0813">Transport</keyword>
<dbReference type="GO" id="GO:0009570">
    <property type="term" value="C:chloroplast stroma"/>
    <property type="evidence" value="ECO:0007669"/>
    <property type="project" value="UniProtKB-SubCell"/>
</dbReference>
<sequence>MAAYTCTSRPPISIRSEMRIASSPTGSFSTRQMFSVLPESSGLRTRVSLSSLSKNSRVSRLRRGVICEAQDTATGIPVVNDSTWDSLVLKADEPVFVDFWAPWCGPCKMIDPIVNELAQKYAGQFKFYKLNTDESPATPGQYGVRSIPTIMIFVNGEKKDTIIGAVSKDTLATSINKFLFSEFEVYENILLLLPIYTVRTLKRPGRDFKVKVALNKSMKCDSKSETVSSSSTSGSLSDPDQWTIFKDKDESEIMNPAILCAVRAGDKVSLLKRINDDVKVTQRLVDNQGNSILHIAAALGHVHIVEYIISTFPNLLQKVNLMGETTLHVAARAGNLNIVEILVRFITKSSSYDAFIAAKSKNGDTALHAALKGKHVEVAFCLVSVKHDVSFDKNNDEASPLYMAVEAGYHELVLKMLDTSSSPSILASMFSGKSVIHAAMKANRRDTLGIVLRQDPGLIELRNEEGRTCLSYGASMGCYEGIRYILAEFDKAASSLCYVADDDGFTPIHMAAKEGHVRIIKEFLKHCPDSRELLNSQCQNILHVAAKAGKSKVVKYLLKLDEAKRMMNEQDVDGNTPLHLATKVGYPMVVNMLTWNDGINLKALNNDGFTALDIAETMKDNNTYVLYKRLIWMALVSAGAPNGPNPIPLTVSQSSKQNPERYKDSVNTLMVTATLVATVTFAAGLTLPGGYMSSAPNLGMAALVNKLNFKVFLLLNNIAMCTSVITVMALIWAQLGDALLTKKAFRLALPLLLTAVVSMMMASVAGLTLVVSDLPWLSHLVLAIDSAFLVFLMLLIIPYAFSSTRHGFLRHIFYFPYFLMLLVVSEGSNNMDG</sequence>
<feature type="repeat" description="ANK" evidence="15">
    <location>
        <begin position="573"/>
        <end position="593"/>
    </location>
</feature>
<dbReference type="InterPro" id="IPR017937">
    <property type="entry name" value="Thioredoxin_CS"/>
</dbReference>
<feature type="transmembrane region" description="Helical" evidence="16">
    <location>
        <begin position="808"/>
        <end position="825"/>
    </location>
</feature>
<dbReference type="PROSITE" id="PS51352">
    <property type="entry name" value="THIOREDOXIN_2"/>
    <property type="match status" value="1"/>
</dbReference>
<dbReference type="InterPro" id="IPR036770">
    <property type="entry name" value="Ankyrin_rpt-contain_sf"/>
</dbReference>
<dbReference type="SMART" id="SM00248">
    <property type="entry name" value="ANK"/>
    <property type="match status" value="9"/>
</dbReference>
<keyword evidence="9" id="KW-0249">Electron transport</keyword>
<comment type="subcellular location">
    <subcellularLocation>
        <location evidence="1">Membrane</location>
        <topology evidence="1">Multi-pass membrane protein</topology>
    </subcellularLocation>
    <subcellularLocation>
        <location evidence="2">Plastid</location>
        <location evidence="2">Chloroplast stroma</location>
    </subcellularLocation>
</comment>
<dbReference type="InterPro" id="IPR036249">
    <property type="entry name" value="Thioredoxin-like_sf"/>
</dbReference>
<evidence type="ECO:0000256" key="13">
    <source>
        <dbReference type="ARBA" id="ARBA00023157"/>
    </source>
</evidence>
<keyword evidence="14" id="KW-0676">Redox-active center</keyword>
<accession>A0A7G2DQ38</accession>
<dbReference type="Proteomes" id="UP000516314">
    <property type="component" value="Chromosome 1"/>
</dbReference>
<dbReference type="Gene3D" id="1.25.40.20">
    <property type="entry name" value="Ankyrin repeat-containing domain"/>
    <property type="match status" value="2"/>
</dbReference>
<evidence type="ECO:0000256" key="2">
    <source>
        <dbReference type="ARBA" id="ARBA00004470"/>
    </source>
</evidence>
<keyword evidence="10 16" id="KW-1133">Transmembrane helix</keyword>
<dbReference type="PANTHER" id="PTHR24186">
    <property type="entry name" value="PROTEIN PHOSPHATASE 1 REGULATORY SUBUNIT"/>
    <property type="match status" value="1"/>
</dbReference>
<feature type="transmembrane region" description="Helical" evidence="16">
    <location>
        <begin position="776"/>
        <end position="801"/>
    </location>
</feature>
<evidence type="ECO:0000256" key="8">
    <source>
        <dbReference type="ARBA" id="ARBA00022946"/>
    </source>
</evidence>
<evidence type="ECO:0000313" key="18">
    <source>
        <dbReference type="EMBL" id="CAD5311638.1"/>
    </source>
</evidence>
<dbReference type="InterPro" id="IPR005746">
    <property type="entry name" value="Thioredoxin"/>
</dbReference>
<feature type="repeat" description="ANK" evidence="15">
    <location>
        <begin position="503"/>
        <end position="526"/>
    </location>
</feature>
<evidence type="ECO:0000256" key="12">
    <source>
        <dbReference type="ARBA" id="ARBA00023136"/>
    </source>
</evidence>
<feature type="transmembrane region" description="Helical" evidence="16">
    <location>
        <begin position="747"/>
        <end position="770"/>
    </location>
</feature>
<evidence type="ECO:0000256" key="5">
    <source>
        <dbReference type="ARBA" id="ARBA00022640"/>
    </source>
</evidence>
<dbReference type="PANTHER" id="PTHR24186:SF46">
    <property type="entry name" value="PROTEIN ACCELERATED CELL DEATH 6-LIKE"/>
    <property type="match status" value="1"/>
</dbReference>
<evidence type="ECO:0000256" key="1">
    <source>
        <dbReference type="ARBA" id="ARBA00004141"/>
    </source>
</evidence>
<dbReference type="Pfam" id="PF00085">
    <property type="entry name" value="Thioredoxin"/>
    <property type="match status" value="1"/>
</dbReference>
<evidence type="ECO:0000256" key="7">
    <source>
        <dbReference type="ARBA" id="ARBA00022737"/>
    </source>
</evidence>
<keyword evidence="6 16" id="KW-0812">Transmembrane</keyword>
<dbReference type="Pfam" id="PF12796">
    <property type="entry name" value="Ank_2"/>
    <property type="match status" value="3"/>
</dbReference>
<gene>
    <name evidence="18" type="ORF">AT9943_LOCUS241</name>
</gene>
<dbReference type="PROSITE" id="PS50088">
    <property type="entry name" value="ANK_REPEAT"/>
    <property type="match status" value="4"/>
</dbReference>
<feature type="domain" description="Thioredoxin" evidence="17">
    <location>
        <begin position="67"/>
        <end position="180"/>
    </location>
</feature>
<dbReference type="PROSITE" id="PS50297">
    <property type="entry name" value="ANK_REP_REGION"/>
    <property type="match status" value="4"/>
</dbReference>
<feature type="repeat" description="ANK" evidence="15">
    <location>
        <begin position="322"/>
        <end position="354"/>
    </location>
</feature>
<evidence type="ECO:0000259" key="17">
    <source>
        <dbReference type="PROSITE" id="PS51352"/>
    </source>
</evidence>
<dbReference type="EMBL" id="LR881466">
    <property type="protein sequence ID" value="CAD5311638.1"/>
    <property type="molecule type" value="Genomic_DNA"/>
</dbReference>
<dbReference type="SUPFAM" id="SSF52833">
    <property type="entry name" value="Thioredoxin-like"/>
    <property type="match status" value="1"/>
</dbReference>
<dbReference type="FunFam" id="1.25.40.20:FF:000473">
    <property type="entry name" value="Ankyrin repeat family protein"/>
    <property type="match status" value="1"/>
</dbReference>
<evidence type="ECO:0000256" key="4">
    <source>
        <dbReference type="ARBA" id="ARBA00022528"/>
    </source>
</evidence>
<dbReference type="GO" id="GO:0015035">
    <property type="term" value="F:protein-disulfide reductase activity"/>
    <property type="evidence" value="ECO:0007669"/>
    <property type="project" value="InterPro"/>
</dbReference>
<dbReference type="FunFam" id="3.40.30.10:FF:000001">
    <property type="entry name" value="Thioredoxin"/>
    <property type="match status" value="1"/>
</dbReference>
<dbReference type="AlphaFoldDB" id="A0A7G2DQ38"/>
<dbReference type="PRINTS" id="PR00421">
    <property type="entry name" value="THIOREDOXIN"/>
</dbReference>
<evidence type="ECO:0000256" key="10">
    <source>
        <dbReference type="ARBA" id="ARBA00022989"/>
    </source>
</evidence>
<evidence type="ECO:0000256" key="11">
    <source>
        <dbReference type="ARBA" id="ARBA00023043"/>
    </source>
</evidence>
<evidence type="ECO:0000256" key="6">
    <source>
        <dbReference type="ARBA" id="ARBA00022692"/>
    </source>
</evidence>
<dbReference type="Gene3D" id="3.40.30.10">
    <property type="entry name" value="Glutaredoxin"/>
    <property type="match status" value="1"/>
</dbReference>
<keyword evidence="4" id="KW-0150">Chloroplast</keyword>
<dbReference type="InterPro" id="IPR026961">
    <property type="entry name" value="PGG_dom"/>
</dbReference>
<feature type="repeat" description="ANK" evidence="15">
    <location>
        <begin position="288"/>
        <end position="310"/>
    </location>
</feature>
<reference evidence="18 19" key="1">
    <citation type="submission" date="2020-09" db="EMBL/GenBank/DDBJ databases">
        <authorList>
            <person name="Ashkenazy H."/>
        </authorList>
    </citation>
    <scope>NUCLEOTIDE SEQUENCE [LARGE SCALE GENOMIC DNA]</scope>
    <source>
        <strain evidence="19">cv. Cdm-0</strain>
    </source>
</reference>
<keyword evidence="13" id="KW-1015">Disulfide bond</keyword>
<evidence type="ECO:0000256" key="16">
    <source>
        <dbReference type="SAM" id="Phobius"/>
    </source>
</evidence>